<feature type="region of interest" description="Disordered" evidence="6">
    <location>
        <begin position="1"/>
        <end position="25"/>
    </location>
</feature>
<keyword evidence="5" id="KW-0175">Coiled coil</keyword>
<dbReference type="InterPro" id="IPR007146">
    <property type="entry name" value="Sas10/Utp3/C1D"/>
</dbReference>
<keyword evidence="4" id="KW-0539">Nucleus</keyword>
<dbReference type="Proteomes" id="UP000594454">
    <property type="component" value="Chromosome 4"/>
</dbReference>
<sequence>MADKIKFGYDEDYEPSDSEDDLDEEEKELIANVRKKRQVDDPKREVLRFEDETDSEEGDQDEDEDLLAASDIEEGDEYDGIPDEKAWGKKRSAYYHTDFVDQDYSTYTEKEEELAQQEEEEAKAIQQRLAKQLDEADFSLDIYSEPVSDQTYLDTSKTKLKTDFTQLSARQKQELFQKDSPEFAGLVQDFEKYAQESKTILSPILKYVQENGIKLPAFDFIQTRNNLILTYCTNIGFYLVLKAKRLSVKNHPIVKRLVQLRQLIIQLDDTFQNVVKPQLDELLEAINSGEEVTVESMTPRKPIEVKKKKHLGILKSESPKTAISADQESESDDSDYDSQDISQPNDQMDTSDEEMQQIEAEEAEMNGEGEGEEDDDDERRGITYQIAKNKGLTPHRKKENRNPRVKHRNKFRKALVRRKGAVRTVRKELTRYGGEMSGIKANVRKGIKFKS</sequence>
<comment type="similarity">
    <text evidence="2">Belongs to the SAS10 family.</text>
</comment>
<evidence type="ECO:0000313" key="8">
    <source>
        <dbReference type="EMBL" id="CAD7087531.1"/>
    </source>
</evidence>
<dbReference type="AlphaFoldDB" id="A0A7R8UVV6"/>
<dbReference type="PANTHER" id="PTHR13237">
    <property type="entry name" value="SOMETHING ABOUT SILENCING PROTEIN 10-RELATED"/>
    <property type="match status" value="1"/>
</dbReference>
<dbReference type="EMBL" id="LR899012">
    <property type="protein sequence ID" value="CAD7087531.1"/>
    <property type="molecule type" value="Genomic_DNA"/>
</dbReference>
<feature type="compositionally biased region" description="Acidic residues" evidence="6">
    <location>
        <begin position="349"/>
        <end position="377"/>
    </location>
</feature>
<feature type="compositionally biased region" description="Acidic residues" evidence="6">
    <location>
        <begin position="10"/>
        <end position="25"/>
    </location>
</feature>
<reference evidence="8 9" key="1">
    <citation type="submission" date="2020-11" db="EMBL/GenBank/DDBJ databases">
        <authorList>
            <person name="Wallbank WR R."/>
            <person name="Pardo Diaz C."/>
            <person name="Kozak K."/>
            <person name="Martin S."/>
            <person name="Jiggins C."/>
            <person name="Moest M."/>
            <person name="Warren A I."/>
            <person name="Generalovic N T."/>
            <person name="Byers J.R.P. K."/>
            <person name="Montejo-Kovacevich G."/>
            <person name="Yen C E."/>
        </authorList>
    </citation>
    <scope>NUCLEOTIDE SEQUENCE [LARGE SCALE GENOMIC DNA]</scope>
</reference>
<evidence type="ECO:0000313" key="9">
    <source>
        <dbReference type="Proteomes" id="UP000594454"/>
    </source>
</evidence>
<dbReference type="OMA" id="EEYIRPQ"/>
<feature type="compositionally biased region" description="Basic and acidic residues" evidence="6">
    <location>
        <begin position="38"/>
        <end position="50"/>
    </location>
</feature>
<evidence type="ECO:0000256" key="6">
    <source>
        <dbReference type="SAM" id="MobiDB-lite"/>
    </source>
</evidence>
<evidence type="ECO:0000256" key="2">
    <source>
        <dbReference type="ARBA" id="ARBA00010979"/>
    </source>
</evidence>
<evidence type="ECO:0000259" key="7">
    <source>
        <dbReference type="Pfam" id="PF09368"/>
    </source>
</evidence>
<dbReference type="Pfam" id="PF09368">
    <property type="entry name" value="Sas10"/>
    <property type="match status" value="1"/>
</dbReference>
<comment type="subcellular location">
    <subcellularLocation>
        <location evidence="1">Nucleus</location>
    </subcellularLocation>
</comment>
<gene>
    <name evidence="8" type="ORF">HERILL_LOCUS10234</name>
</gene>
<keyword evidence="3" id="KW-0597">Phosphoprotein</keyword>
<dbReference type="GO" id="GO:0032040">
    <property type="term" value="C:small-subunit processome"/>
    <property type="evidence" value="ECO:0007669"/>
    <property type="project" value="TreeGrafter"/>
</dbReference>
<organism evidence="8 9">
    <name type="scientific">Hermetia illucens</name>
    <name type="common">Black soldier fly</name>
    <dbReference type="NCBI Taxonomy" id="343691"/>
    <lineage>
        <taxon>Eukaryota</taxon>
        <taxon>Metazoa</taxon>
        <taxon>Ecdysozoa</taxon>
        <taxon>Arthropoda</taxon>
        <taxon>Hexapoda</taxon>
        <taxon>Insecta</taxon>
        <taxon>Pterygota</taxon>
        <taxon>Neoptera</taxon>
        <taxon>Endopterygota</taxon>
        <taxon>Diptera</taxon>
        <taxon>Brachycera</taxon>
        <taxon>Stratiomyomorpha</taxon>
        <taxon>Stratiomyidae</taxon>
        <taxon>Hermetiinae</taxon>
        <taxon>Hermetia</taxon>
    </lineage>
</organism>
<dbReference type="InterPro" id="IPR018972">
    <property type="entry name" value="Sas10_C_dom"/>
</dbReference>
<feature type="region of interest" description="Disordered" evidence="6">
    <location>
        <begin position="316"/>
        <end position="409"/>
    </location>
</feature>
<dbReference type="FunCoup" id="A0A7R8UVV6">
    <property type="interactions" value="1598"/>
</dbReference>
<proteinExistence type="inferred from homology"/>
<feature type="compositionally biased region" description="Basic residues" evidence="6">
    <location>
        <begin position="393"/>
        <end position="409"/>
    </location>
</feature>
<dbReference type="Pfam" id="PF04000">
    <property type="entry name" value="Sas10_Utp3"/>
    <property type="match status" value="1"/>
</dbReference>
<name>A0A7R8UVV6_HERIL</name>
<protein>
    <recommendedName>
        <fullName evidence="7">Sas10 C-terminal domain-containing protein</fullName>
    </recommendedName>
</protein>
<dbReference type="OrthoDB" id="1924577at2759"/>
<feature type="compositionally biased region" description="Acidic residues" evidence="6">
    <location>
        <begin position="327"/>
        <end position="338"/>
    </location>
</feature>
<evidence type="ECO:0000256" key="3">
    <source>
        <dbReference type="ARBA" id="ARBA00022553"/>
    </source>
</evidence>
<feature type="domain" description="Sas10 C-terminal" evidence="7">
    <location>
        <begin position="377"/>
        <end position="449"/>
    </location>
</feature>
<feature type="region of interest" description="Disordered" evidence="6">
    <location>
        <begin position="38"/>
        <end position="84"/>
    </location>
</feature>
<dbReference type="InParanoid" id="A0A7R8UVV6"/>
<accession>A0A7R8UVV6</accession>
<dbReference type="PANTHER" id="PTHR13237:SF8">
    <property type="entry name" value="SOMETHING ABOUT SILENCING PROTEIN 10"/>
    <property type="match status" value="1"/>
</dbReference>
<feature type="compositionally biased region" description="Acidic residues" evidence="6">
    <location>
        <begin position="51"/>
        <end position="81"/>
    </location>
</feature>
<evidence type="ECO:0000256" key="1">
    <source>
        <dbReference type="ARBA" id="ARBA00004123"/>
    </source>
</evidence>
<feature type="coiled-coil region" evidence="5">
    <location>
        <begin position="100"/>
        <end position="135"/>
    </location>
</feature>
<dbReference type="GO" id="GO:0000462">
    <property type="term" value="P:maturation of SSU-rRNA from tricistronic rRNA transcript (SSU-rRNA, 5.8S rRNA, LSU-rRNA)"/>
    <property type="evidence" value="ECO:0007669"/>
    <property type="project" value="TreeGrafter"/>
</dbReference>
<evidence type="ECO:0000256" key="5">
    <source>
        <dbReference type="SAM" id="Coils"/>
    </source>
</evidence>
<keyword evidence="9" id="KW-1185">Reference proteome</keyword>
<evidence type="ECO:0000256" key="4">
    <source>
        <dbReference type="ARBA" id="ARBA00023242"/>
    </source>
</evidence>